<evidence type="ECO:0000313" key="3">
    <source>
        <dbReference type="EMBL" id="PWQ96653.1"/>
    </source>
</evidence>
<dbReference type="InterPro" id="IPR013830">
    <property type="entry name" value="SGNH_hydro"/>
</dbReference>
<protein>
    <recommendedName>
        <fullName evidence="2">SGNH hydrolase-type esterase domain-containing protein</fullName>
    </recommendedName>
</protein>
<name>A0A317CGW6_9GAMM</name>
<dbReference type="SUPFAM" id="SSF52266">
    <property type="entry name" value="SGNH hydrolase"/>
    <property type="match status" value="1"/>
</dbReference>
<feature type="chain" id="PRO_5016292207" description="SGNH hydrolase-type esterase domain-containing protein" evidence="1">
    <location>
        <begin position="23"/>
        <end position="493"/>
    </location>
</feature>
<dbReference type="Pfam" id="PF17963">
    <property type="entry name" value="Big_9"/>
    <property type="match status" value="2"/>
</dbReference>
<evidence type="ECO:0000256" key="1">
    <source>
        <dbReference type="SAM" id="SignalP"/>
    </source>
</evidence>
<dbReference type="EMBL" id="QGKM01000036">
    <property type="protein sequence ID" value="PWQ96653.1"/>
    <property type="molecule type" value="Genomic_DNA"/>
</dbReference>
<evidence type="ECO:0000313" key="4">
    <source>
        <dbReference type="Proteomes" id="UP000245539"/>
    </source>
</evidence>
<feature type="signal peptide" evidence="1">
    <location>
        <begin position="1"/>
        <end position="22"/>
    </location>
</feature>
<evidence type="ECO:0000259" key="2">
    <source>
        <dbReference type="Pfam" id="PF13472"/>
    </source>
</evidence>
<accession>A0A317CGW6</accession>
<dbReference type="Pfam" id="PF13472">
    <property type="entry name" value="Lipase_GDSL_2"/>
    <property type="match status" value="1"/>
</dbReference>
<gene>
    <name evidence="3" type="ORF">DKW60_12785</name>
</gene>
<dbReference type="RefSeq" id="WP_109838043.1">
    <property type="nucleotide sequence ID" value="NZ_QGKM01000036.1"/>
</dbReference>
<dbReference type="Proteomes" id="UP000245539">
    <property type="component" value="Unassembled WGS sequence"/>
</dbReference>
<feature type="domain" description="SGNH hydrolase-type esterase" evidence="2">
    <location>
        <begin position="377"/>
        <end position="489"/>
    </location>
</feature>
<dbReference type="PANTHER" id="PTHR30383:SF5">
    <property type="entry name" value="SGNH HYDROLASE-TYPE ESTERASE DOMAIN-CONTAINING PROTEIN"/>
    <property type="match status" value="1"/>
</dbReference>
<keyword evidence="1" id="KW-0732">Signal</keyword>
<dbReference type="AlphaFoldDB" id="A0A317CGW6"/>
<dbReference type="GO" id="GO:0004622">
    <property type="term" value="F:phosphatidylcholine lysophospholipase activity"/>
    <property type="evidence" value="ECO:0007669"/>
    <property type="project" value="TreeGrafter"/>
</dbReference>
<comment type="caution">
    <text evidence="3">The sequence shown here is derived from an EMBL/GenBank/DDBJ whole genome shotgun (WGS) entry which is preliminary data.</text>
</comment>
<dbReference type="Gene3D" id="2.60.40.3440">
    <property type="match status" value="2"/>
</dbReference>
<dbReference type="PANTHER" id="PTHR30383">
    <property type="entry name" value="THIOESTERASE 1/PROTEASE 1/LYSOPHOSPHOLIPASE L1"/>
    <property type="match status" value="1"/>
</dbReference>
<dbReference type="Gene3D" id="3.40.50.1110">
    <property type="entry name" value="SGNH hydrolase"/>
    <property type="match status" value="1"/>
</dbReference>
<proteinExistence type="predicted"/>
<organism evidence="3 4">
    <name type="scientific">Leucothrix pacifica</name>
    <dbReference type="NCBI Taxonomy" id="1247513"/>
    <lineage>
        <taxon>Bacteria</taxon>
        <taxon>Pseudomonadati</taxon>
        <taxon>Pseudomonadota</taxon>
        <taxon>Gammaproteobacteria</taxon>
        <taxon>Thiotrichales</taxon>
        <taxon>Thiotrichaceae</taxon>
        <taxon>Leucothrix</taxon>
    </lineage>
</organism>
<dbReference type="InterPro" id="IPR036514">
    <property type="entry name" value="SGNH_hydro_sf"/>
</dbReference>
<dbReference type="OrthoDB" id="5620826at2"/>
<dbReference type="InterPro" id="IPR051532">
    <property type="entry name" value="Ester_Hydrolysis_Enzymes"/>
</dbReference>
<sequence>MKIYKYLLASALSSAVITHVYAEDLGPWPTSTPDQVTLTSNQRIYIPVLDNDIGEDLVLFDVNTTTVELGSVEMDAANKAVYYQSAQNFVGEDSFWYAFKDIHGRTNSAKVTVKVINSVVTPPEVEPPVTPEPPSDDYSGWPTANVDNVTTSVNTSITIPVLANDIGLDLALIEVNNSTVAAGSAAIQGDSIIYTPFQNYTGQDSFWYAFTDARGRTNSTQVKISVNDEGEVTPPTSPVTFELVTMHDDVLKRRSHIYGESGGTVSMWVSRYADAGDTRLRVSQDYGLKDGQLITYRSEEGNYYTVKVASTSGQYIELETALEAAVDVGSHLWNFYYDGAHPNLYGFRAIADFALANLDSEVLNTGKHVLLGDSWFSTEGVSQRLAEKLDDAEIINKGIGGNTSANMLARFDQDVASQSPDVVWLIAGTNDYYLGVSVSDFTRNMSQIIEKINALGAKAIVIDASVAPLMSGSEYLTDISHEYSDAVEALQAP</sequence>
<reference evidence="3 4" key="1">
    <citation type="submission" date="2018-05" db="EMBL/GenBank/DDBJ databases">
        <title>Leucothrix arctica sp. nov., isolated from Arctic seawater.</title>
        <authorList>
            <person name="Choi A."/>
            <person name="Baek K."/>
        </authorList>
    </citation>
    <scope>NUCLEOTIDE SEQUENCE [LARGE SCALE GENOMIC DNA]</scope>
    <source>
        <strain evidence="3 4">JCM 18388</strain>
    </source>
</reference>
<keyword evidence="4" id="KW-1185">Reference proteome</keyword>